<accession>A0A9D3RX39</accession>
<dbReference type="AlphaFoldDB" id="A0A9D3RX39"/>
<feature type="domain" description="BTB" evidence="2">
    <location>
        <begin position="41"/>
        <end position="106"/>
    </location>
</feature>
<dbReference type="PANTHER" id="PTHR46105">
    <property type="entry name" value="AGAP004733-PA"/>
    <property type="match status" value="1"/>
</dbReference>
<dbReference type="InterPro" id="IPR011333">
    <property type="entry name" value="SKP1/BTB/POZ_sf"/>
</dbReference>
<dbReference type="PROSITE" id="PS50097">
    <property type="entry name" value="BTB"/>
    <property type="match status" value="1"/>
</dbReference>
<name>A0A9D3RX39_ANGAN</name>
<evidence type="ECO:0000259" key="2">
    <source>
        <dbReference type="PROSITE" id="PS50097"/>
    </source>
</evidence>
<feature type="compositionally biased region" description="Low complexity" evidence="1">
    <location>
        <begin position="147"/>
        <end position="162"/>
    </location>
</feature>
<dbReference type="GO" id="GO:0000978">
    <property type="term" value="F:RNA polymerase II cis-regulatory region sequence-specific DNA binding"/>
    <property type="evidence" value="ECO:0007669"/>
    <property type="project" value="TreeGrafter"/>
</dbReference>
<dbReference type="SMART" id="SM00225">
    <property type="entry name" value="BTB"/>
    <property type="match status" value="1"/>
</dbReference>
<evidence type="ECO:0000313" key="3">
    <source>
        <dbReference type="EMBL" id="KAG5846914.1"/>
    </source>
</evidence>
<evidence type="ECO:0000256" key="1">
    <source>
        <dbReference type="SAM" id="MobiDB-lite"/>
    </source>
</evidence>
<feature type="region of interest" description="Disordered" evidence="1">
    <location>
        <begin position="1"/>
        <end position="21"/>
    </location>
</feature>
<sequence length="340" mass="36636">MRDCSDREADMPGRRQVMTRPNHSEHVLQQLNNQREWGFLCDCSVAVGDVDFRAHKAVLAACSSYFRMMFIKDQRARLDLSNMPVSAECFDLILQLMYLGRTLTEPGDFEELKVAMAYLQMYYIPDSPEDLKGSQSANANLPPPPSSSSSTSCSSSSSSSPSLGPAEAKMMFGVRLYEQPRRGSAEGERLVQRTLAPTPVLLGPAPVSQGVARPPAEEAMATPLAPRPAPAPVPVPVPVPAPADGAVIDPATCGRGPLGAGRPPGAAPLRAHLHLRRLRLRLQLRSCWWSTASPAPTARPSRARRPEPGPRRPAWAEGSAYEGPGGTTGASAPPPPRRRP</sequence>
<dbReference type="GO" id="GO:0000981">
    <property type="term" value="F:DNA-binding transcription factor activity, RNA polymerase II-specific"/>
    <property type="evidence" value="ECO:0007669"/>
    <property type="project" value="TreeGrafter"/>
</dbReference>
<dbReference type="Pfam" id="PF00651">
    <property type="entry name" value="BTB"/>
    <property type="match status" value="1"/>
</dbReference>
<feature type="compositionally biased region" description="Basic and acidic residues" evidence="1">
    <location>
        <begin position="1"/>
        <end position="13"/>
    </location>
</feature>
<feature type="region of interest" description="Disordered" evidence="1">
    <location>
        <begin position="292"/>
        <end position="340"/>
    </location>
</feature>
<proteinExistence type="predicted"/>
<feature type="region of interest" description="Disordered" evidence="1">
    <location>
        <begin position="132"/>
        <end position="165"/>
    </location>
</feature>
<evidence type="ECO:0000313" key="4">
    <source>
        <dbReference type="Proteomes" id="UP001044222"/>
    </source>
</evidence>
<protein>
    <recommendedName>
        <fullName evidence="2">BTB domain-containing protein</fullName>
    </recommendedName>
</protein>
<gene>
    <name evidence="3" type="ORF">ANANG_G00120020</name>
</gene>
<dbReference type="InterPro" id="IPR000210">
    <property type="entry name" value="BTB/POZ_dom"/>
</dbReference>
<comment type="caution">
    <text evidence="3">The sequence shown here is derived from an EMBL/GenBank/DDBJ whole genome shotgun (WGS) entry which is preliminary data.</text>
</comment>
<dbReference type="SUPFAM" id="SSF54695">
    <property type="entry name" value="POZ domain"/>
    <property type="match status" value="1"/>
</dbReference>
<dbReference type="PANTHER" id="PTHR46105:SF28">
    <property type="entry name" value="ZINC FINGER PROTEIN 37-LIKE"/>
    <property type="match status" value="1"/>
</dbReference>
<organism evidence="3 4">
    <name type="scientific">Anguilla anguilla</name>
    <name type="common">European freshwater eel</name>
    <name type="synonym">Muraena anguilla</name>
    <dbReference type="NCBI Taxonomy" id="7936"/>
    <lineage>
        <taxon>Eukaryota</taxon>
        <taxon>Metazoa</taxon>
        <taxon>Chordata</taxon>
        <taxon>Craniata</taxon>
        <taxon>Vertebrata</taxon>
        <taxon>Euteleostomi</taxon>
        <taxon>Actinopterygii</taxon>
        <taxon>Neopterygii</taxon>
        <taxon>Teleostei</taxon>
        <taxon>Anguilliformes</taxon>
        <taxon>Anguillidae</taxon>
        <taxon>Anguilla</taxon>
    </lineage>
</organism>
<dbReference type="InterPro" id="IPR050457">
    <property type="entry name" value="ZnFinger_BTB_dom_contain"/>
</dbReference>
<dbReference type="Proteomes" id="UP001044222">
    <property type="component" value="Chromosome 6"/>
</dbReference>
<keyword evidence="4" id="KW-1185">Reference proteome</keyword>
<reference evidence="3" key="1">
    <citation type="submission" date="2021-01" db="EMBL/GenBank/DDBJ databases">
        <title>A chromosome-scale assembly of European eel, Anguilla anguilla.</title>
        <authorList>
            <person name="Henkel C."/>
            <person name="Jong-Raadsen S.A."/>
            <person name="Dufour S."/>
            <person name="Weltzien F.-A."/>
            <person name="Palstra A.P."/>
            <person name="Pelster B."/>
            <person name="Spaink H.P."/>
            <person name="Van Den Thillart G.E."/>
            <person name="Jansen H."/>
            <person name="Zahm M."/>
            <person name="Klopp C."/>
            <person name="Cedric C."/>
            <person name="Louis A."/>
            <person name="Berthelot C."/>
            <person name="Parey E."/>
            <person name="Roest Crollius H."/>
            <person name="Montfort J."/>
            <person name="Robinson-Rechavi M."/>
            <person name="Bucao C."/>
            <person name="Bouchez O."/>
            <person name="Gislard M."/>
            <person name="Lluch J."/>
            <person name="Milhes M."/>
            <person name="Lampietro C."/>
            <person name="Lopez Roques C."/>
            <person name="Donnadieu C."/>
            <person name="Braasch I."/>
            <person name="Desvignes T."/>
            <person name="Postlethwait J."/>
            <person name="Bobe J."/>
            <person name="Guiguen Y."/>
            <person name="Dirks R."/>
        </authorList>
    </citation>
    <scope>NUCLEOTIDE SEQUENCE</scope>
    <source>
        <strain evidence="3">Tag_6206</strain>
        <tissue evidence="3">Liver</tissue>
    </source>
</reference>
<dbReference type="Gene3D" id="3.30.710.10">
    <property type="entry name" value="Potassium Channel Kv1.1, Chain A"/>
    <property type="match status" value="1"/>
</dbReference>
<dbReference type="EMBL" id="JAFIRN010000006">
    <property type="protein sequence ID" value="KAG5846914.1"/>
    <property type="molecule type" value="Genomic_DNA"/>
</dbReference>